<evidence type="ECO:0000313" key="6">
    <source>
        <dbReference type="EMBL" id="GGH00089.1"/>
    </source>
</evidence>
<dbReference type="GO" id="GO:0016020">
    <property type="term" value="C:membrane"/>
    <property type="evidence" value="ECO:0007669"/>
    <property type="project" value="UniProtKB-SubCell"/>
</dbReference>
<dbReference type="InterPro" id="IPR032808">
    <property type="entry name" value="DoxX"/>
</dbReference>
<accession>A0A917HZE2</accession>
<evidence type="ECO:0000256" key="4">
    <source>
        <dbReference type="ARBA" id="ARBA00023136"/>
    </source>
</evidence>
<dbReference type="Pfam" id="PF07681">
    <property type="entry name" value="DoxX"/>
    <property type="match status" value="1"/>
</dbReference>
<feature type="transmembrane region" description="Helical" evidence="5">
    <location>
        <begin position="116"/>
        <end position="135"/>
    </location>
</feature>
<feature type="transmembrane region" description="Helical" evidence="5">
    <location>
        <begin position="67"/>
        <end position="84"/>
    </location>
</feature>
<dbReference type="EMBL" id="BMJW01000002">
    <property type="protein sequence ID" value="GGH00089.1"/>
    <property type="molecule type" value="Genomic_DNA"/>
</dbReference>
<proteinExistence type="predicted"/>
<evidence type="ECO:0000256" key="3">
    <source>
        <dbReference type="ARBA" id="ARBA00022989"/>
    </source>
</evidence>
<keyword evidence="4 5" id="KW-0472">Membrane</keyword>
<keyword evidence="3 5" id="KW-1133">Transmembrane helix</keyword>
<protein>
    <recommendedName>
        <fullName evidence="8">DoxX protein</fullName>
    </recommendedName>
</protein>
<dbReference type="RefSeq" id="WP_188599013.1">
    <property type="nucleotide sequence ID" value="NZ_BMJW01000002.1"/>
</dbReference>
<name>A0A917HZE2_9FLAO</name>
<evidence type="ECO:0000313" key="7">
    <source>
        <dbReference type="Proteomes" id="UP000633278"/>
    </source>
</evidence>
<keyword evidence="2 5" id="KW-0812">Transmembrane</keyword>
<reference evidence="6" key="2">
    <citation type="submission" date="2020-09" db="EMBL/GenBank/DDBJ databases">
        <authorList>
            <person name="Sun Q."/>
            <person name="Zhou Y."/>
        </authorList>
    </citation>
    <scope>NUCLEOTIDE SEQUENCE</scope>
    <source>
        <strain evidence="6">CGMCC 1.15763</strain>
    </source>
</reference>
<sequence length="152" mass="17422">MKPLKIINLIFSLILGGMLIYGGFDKFSKQMPAPTEVVVKAQKFQDIEQHSTLQKILYINGLQQTNYFWQFLGVMQIVCGLLIISQVFTLFGAIMAFPIVINIFFFHLFLEFDEPLELLKVAGLLAINCWLIIAARKQLKPIIYQPEKLTLI</sequence>
<evidence type="ECO:0000256" key="5">
    <source>
        <dbReference type="SAM" id="Phobius"/>
    </source>
</evidence>
<dbReference type="Proteomes" id="UP000633278">
    <property type="component" value="Unassembled WGS sequence"/>
</dbReference>
<keyword evidence="7" id="KW-1185">Reference proteome</keyword>
<comment type="subcellular location">
    <subcellularLocation>
        <location evidence="1">Membrane</location>
        <topology evidence="1">Multi-pass membrane protein</topology>
    </subcellularLocation>
</comment>
<dbReference type="AlphaFoldDB" id="A0A917HZE2"/>
<feature type="transmembrane region" description="Helical" evidence="5">
    <location>
        <begin position="91"/>
        <end position="110"/>
    </location>
</feature>
<gene>
    <name evidence="6" type="ORF">GCM10011416_18220</name>
</gene>
<evidence type="ECO:0008006" key="8">
    <source>
        <dbReference type="Google" id="ProtNLM"/>
    </source>
</evidence>
<organism evidence="6 7">
    <name type="scientific">Polaribacter pacificus</name>
    <dbReference type="NCBI Taxonomy" id="1775173"/>
    <lineage>
        <taxon>Bacteria</taxon>
        <taxon>Pseudomonadati</taxon>
        <taxon>Bacteroidota</taxon>
        <taxon>Flavobacteriia</taxon>
        <taxon>Flavobacteriales</taxon>
        <taxon>Flavobacteriaceae</taxon>
    </lineage>
</organism>
<evidence type="ECO:0000256" key="1">
    <source>
        <dbReference type="ARBA" id="ARBA00004141"/>
    </source>
</evidence>
<comment type="caution">
    <text evidence="6">The sequence shown here is derived from an EMBL/GenBank/DDBJ whole genome shotgun (WGS) entry which is preliminary data.</text>
</comment>
<evidence type="ECO:0000256" key="2">
    <source>
        <dbReference type="ARBA" id="ARBA00022692"/>
    </source>
</evidence>
<feature type="transmembrane region" description="Helical" evidence="5">
    <location>
        <begin position="7"/>
        <end position="24"/>
    </location>
</feature>
<reference evidence="6" key="1">
    <citation type="journal article" date="2014" name="Int. J. Syst. Evol. Microbiol.">
        <title>Complete genome sequence of Corynebacterium casei LMG S-19264T (=DSM 44701T), isolated from a smear-ripened cheese.</title>
        <authorList>
            <consortium name="US DOE Joint Genome Institute (JGI-PGF)"/>
            <person name="Walter F."/>
            <person name="Albersmeier A."/>
            <person name="Kalinowski J."/>
            <person name="Ruckert C."/>
        </authorList>
    </citation>
    <scope>NUCLEOTIDE SEQUENCE</scope>
    <source>
        <strain evidence="6">CGMCC 1.15763</strain>
    </source>
</reference>